<evidence type="ECO:0000313" key="3">
    <source>
        <dbReference type="Proteomes" id="UP000291084"/>
    </source>
</evidence>
<dbReference type="Proteomes" id="UP000291084">
    <property type="component" value="Chromosome 2"/>
</dbReference>
<protein>
    <submittedName>
        <fullName evidence="2">Uncharacterized protein</fullName>
    </submittedName>
</protein>
<reference evidence="2 3" key="1">
    <citation type="journal article" date="2015" name="Sci. Rep.">
        <title>The power of single molecule real-time sequencing technology in the de novo assembly of a eukaryotic genome.</title>
        <authorList>
            <person name="Sakai H."/>
            <person name="Naito K."/>
            <person name="Ogiso-Tanaka E."/>
            <person name="Takahashi Y."/>
            <person name="Iseki K."/>
            <person name="Muto C."/>
            <person name="Satou K."/>
            <person name="Teruya K."/>
            <person name="Shiroma A."/>
            <person name="Shimoji M."/>
            <person name="Hirano T."/>
            <person name="Itoh T."/>
            <person name="Kaga A."/>
            <person name="Tomooka N."/>
        </authorList>
    </citation>
    <scope>NUCLEOTIDE SEQUENCE [LARGE SCALE GENOMIC DNA]</scope>
    <source>
        <strain evidence="3">cv. Shumari</strain>
    </source>
</reference>
<evidence type="ECO:0000313" key="2">
    <source>
        <dbReference type="EMBL" id="BAT79207.1"/>
    </source>
</evidence>
<dbReference type="AlphaFoldDB" id="A0A0S3RF54"/>
<gene>
    <name evidence="2" type="primary">Vigan.02G204600</name>
    <name evidence="2" type="ORF">VIGAN_02204600</name>
</gene>
<proteinExistence type="predicted"/>
<keyword evidence="1" id="KW-1133">Transmembrane helix</keyword>
<keyword evidence="3" id="KW-1185">Reference proteome</keyword>
<evidence type="ECO:0000256" key="1">
    <source>
        <dbReference type="SAM" id="Phobius"/>
    </source>
</evidence>
<name>A0A0S3RF54_PHAAN</name>
<dbReference type="EMBL" id="AP015035">
    <property type="protein sequence ID" value="BAT79207.1"/>
    <property type="molecule type" value="Genomic_DNA"/>
</dbReference>
<keyword evidence="1" id="KW-0472">Membrane</keyword>
<accession>A0A0S3RF54</accession>
<feature type="transmembrane region" description="Helical" evidence="1">
    <location>
        <begin position="115"/>
        <end position="137"/>
    </location>
</feature>
<sequence length="193" mass="21897">MKHFHSLQNKSFVYELRSPAASTSEISITAKPNSALLSITLTSSEFLRTAKHFGDFIKGMLFHQVIKRYVIQDGHNKGSRAIEDLNLIGKKYARSEVSFSNFGIRFWCLFVKRIFFFYNLSLSLSFGNNLFVLISLLHTVRAMVVEVVGFETVQGPAENSAEEDKPVSQEIENRKLEKDAEVAEATSKLYFSD</sequence>
<organism evidence="2 3">
    <name type="scientific">Vigna angularis var. angularis</name>
    <dbReference type="NCBI Taxonomy" id="157739"/>
    <lineage>
        <taxon>Eukaryota</taxon>
        <taxon>Viridiplantae</taxon>
        <taxon>Streptophyta</taxon>
        <taxon>Embryophyta</taxon>
        <taxon>Tracheophyta</taxon>
        <taxon>Spermatophyta</taxon>
        <taxon>Magnoliopsida</taxon>
        <taxon>eudicotyledons</taxon>
        <taxon>Gunneridae</taxon>
        <taxon>Pentapetalae</taxon>
        <taxon>rosids</taxon>
        <taxon>fabids</taxon>
        <taxon>Fabales</taxon>
        <taxon>Fabaceae</taxon>
        <taxon>Papilionoideae</taxon>
        <taxon>50 kb inversion clade</taxon>
        <taxon>NPAAA clade</taxon>
        <taxon>indigoferoid/millettioid clade</taxon>
        <taxon>Phaseoleae</taxon>
        <taxon>Vigna</taxon>
    </lineage>
</organism>
<keyword evidence="1" id="KW-0812">Transmembrane</keyword>